<dbReference type="SUPFAM" id="SSF55729">
    <property type="entry name" value="Acyl-CoA N-acyltransferases (Nat)"/>
    <property type="match status" value="1"/>
</dbReference>
<evidence type="ECO:0000313" key="2">
    <source>
        <dbReference type="EMBL" id="MBW5423069.1"/>
    </source>
</evidence>
<dbReference type="InterPro" id="IPR000182">
    <property type="entry name" value="GNAT_dom"/>
</dbReference>
<gene>
    <name evidence="2" type="ORF">GKQ77_16095</name>
</gene>
<reference evidence="2 3" key="1">
    <citation type="submission" date="2019-11" db="EMBL/GenBank/DDBJ databases">
        <authorList>
            <person name="Ay H."/>
        </authorList>
    </citation>
    <scope>NUCLEOTIDE SEQUENCE [LARGE SCALE GENOMIC DNA]</scope>
    <source>
        <strain evidence="2 3">BG9H</strain>
    </source>
</reference>
<name>A0ABS6YPW6_9ACTN</name>
<protein>
    <submittedName>
        <fullName evidence="2">GNAT family N-acetyltransferase</fullName>
    </submittedName>
</protein>
<dbReference type="RefSeq" id="WP_219689468.1">
    <property type="nucleotide sequence ID" value="NZ_WMBF01000156.1"/>
</dbReference>
<evidence type="ECO:0000313" key="3">
    <source>
        <dbReference type="Proteomes" id="UP001197114"/>
    </source>
</evidence>
<dbReference type="InterPro" id="IPR016181">
    <property type="entry name" value="Acyl_CoA_acyltransferase"/>
</dbReference>
<accession>A0ABS6YPW6</accession>
<dbReference type="PROSITE" id="PS51186">
    <property type="entry name" value="GNAT"/>
    <property type="match status" value="1"/>
</dbReference>
<sequence>MSHEIRIRRITADDWDGVDALEHRAYDPLGLSEGRAALESKALASPDTCFALDVDGSLAGYLLALPYPESAYPRLRGTDETPALTSRNLHLHDIVVAEELRHRGLARLLLNHLTMTARAHGYEQISLVAVGGSETFWSARGFTAGQGAPPPAGYGPTAVYMSRAVPAGPVPRRESEKWADAGVPRT</sequence>
<dbReference type="Gene3D" id="3.40.630.30">
    <property type="match status" value="1"/>
</dbReference>
<dbReference type="CDD" id="cd04301">
    <property type="entry name" value="NAT_SF"/>
    <property type="match status" value="1"/>
</dbReference>
<dbReference type="Pfam" id="PF00583">
    <property type="entry name" value="Acetyltransf_1"/>
    <property type="match status" value="1"/>
</dbReference>
<evidence type="ECO:0000259" key="1">
    <source>
        <dbReference type="PROSITE" id="PS51186"/>
    </source>
</evidence>
<keyword evidence="3" id="KW-1185">Reference proteome</keyword>
<proteinExistence type="predicted"/>
<organism evidence="2 3">
    <name type="scientific">Streptomyces anatolicus</name>
    <dbReference type="NCBI Taxonomy" id="2675858"/>
    <lineage>
        <taxon>Bacteria</taxon>
        <taxon>Bacillati</taxon>
        <taxon>Actinomycetota</taxon>
        <taxon>Actinomycetes</taxon>
        <taxon>Kitasatosporales</taxon>
        <taxon>Streptomycetaceae</taxon>
        <taxon>Streptomyces</taxon>
    </lineage>
</organism>
<dbReference type="EMBL" id="WMBF01000156">
    <property type="protein sequence ID" value="MBW5423069.1"/>
    <property type="molecule type" value="Genomic_DNA"/>
</dbReference>
<feature type="domain" description="N-acetyltransferase" evidence="1">
    <location>
        <begin position="5"/>
        <end position="166"/>
    </location>
</feature>
<dbReference type="Proteomes" id="UP001197114">
    <property type="component" value="Unassembled WGS sequence"/>
</dbReference>
<comment type="caution">
    <text evidence="2">The sequence shown here is derived from an EMBL/GenBank/DDBJ whole genome shotgun (WGS) entry which is preliminary data.</text>
</comment>